<dbReference type="InterPro" id="IPR017905">
    <property type="entry name" value="ERV/ALR_sulphydryl_oxidase"/>
</dbReference>
<keyword evidence="3 6" id="KW-0274">FAD</keyword>
<feature type="chain" id="PRO_5002727876" description="Sulfhydryl oxidase" evidence="7">
    <location>
        <begin position="30"/>
        <end position="276"/>
    </location>
</feature>
<keyword evidence="2 6" id="KW-0285">Flavoprotein</keyword>
<dbReference type="InParanoid" id="A8PUH6"/>
<dbReference type="KEGG" id="mgl:MGL_0688"/>
<dbReference type="AlphaFoldDB" id="A8PUH6"/>
<reference evidence="9 10" key="1">
    <citation type="journal article" date="2007" name="Proc. Natl. Acad. Sci. U.S.A.">
        <title>Dandruff-associated Malassezia genomes reveal convergent and divergent virulence traits shared with plant and human fungal pathogens.</title>
        <authorList>
            <person name="Xu J."/>
            <person name="Saunders C.W."/>
            <person name="Hu P."/>
            <person name="Grant R.A."/>
            <person name="Boekhout T."/>
            <person name="Kuramae E.E."/>
            <person name="Kronstad J.W."/>
            <person name="Deangelis Y.M."/>
            <person name="Reeder N.L."/>
            <person name="Johnstone K.R."/>
            <person name="Leland M."/>
            <person name="Fieno A.M."/>
            <person name="Begley W.M."/>
            <person name="Sun Y."/>
            <person name="Lacey M.P."/>
            <person name="Chaudhary T."/>
            <person name="Keough T."/>
            <person name="Chu L."/>
            <person name="Sears R."/>
            <person name="Yuan B."/>
            <person name="Dawson T.L.Jr."/>
        </authorList>
    </citation>
    <scope>NUCLEOTIDE SEQUENCE [LARGE SCALE GENOMIC DNA]</scope>
    <source>
        <strain evidence="10">ATCC MYA-4612 / CBS 7966</strain>
    </source>
</reference>
<sequence length="276" mass="31019">MLTLTRFLRFLILATLLLLIPAFVYLSQGTSSPVRDPKTGEWIWQGMLQSIQGHGPYENNPPQERPYHPITDWRKLLNNVMPTHPAKEHNYNNQHRPVLPPQKTDPAVPEPVRFGHTSAGLSSVDVPAVKIEPKVDGAYAPAMTNATAKAELGRSTWRFLHTMMARFPENPTPQQSEDLRKFIHLFSLLYPCGDCAAHFQQLLKEWPPQVGSRHNAELWLCNAHNAVNTRLHKPQFDCTKLNETYDCGCGSTASSLLSGINPQDAKGSAHILPFYI</sequence>
<dbReference type="GO" id="GO:0050660">
    <property type="term" value="F:flavin adenine dinucleotide binding"/>
    <property type="evidence" value="ECO:0007669"/>
    <property type="project" value="TreeGrafter"/>
</dbReference>
<evidence type="ECO:0000256" key="3">
    <source>
        <dbReference type="ARBA" id="ARBA00022827"/>
    </source>
</evidence>
<gene>
    <name evidence="9" type="ORF">MGL_0688</name>
</gene>
<dbReference type="FunFam" id="1.20.120.310:FF:000002">
    <property type="entry name" value="Sulfhydryl oxidase"/>
    <property type="match status" value="1"/>
</dbReference>
<dbReference type="PANTHER" id="PTHR12645">
    <property type="entry name" value="ALR/ERV"/>
    <property type="match status" value="1"/>
</dbReference>
<comment type="cofactor">
    <cofactor evidence="1 6">
        <name>FAD</name>
        <dbReference type="ChEBI" id="CHEBI:57692"/>
    </cofactor>
</comment>
<dbReference type="VEuPathDB" id="FungiDB:MGL_0688"/>
<dbReference type="InterPro" id="IPR039799">
    <property type="entry name" value="ALR/ERV"/>
</dbReference>
<evidence type="ECO:0000256" key="7">
    <source>
        <dbReference type="SAM" id="SignalP"/>
    </source>
</evidence>
<evidence type="ECO:0000313" key="9">
    <source>
        <dbReference type="EMBL" id="EDP44881.1"/>
    </source>
</evidence>
<dbReference type="EMBL" id="AAYY01000002">
    <property type="protein sequence ID" value="EDP44881.1"/>
    <property type="molecule type" value="Genomic_DNA"/>
</dbReference>
<dbReference type="Proteomes" id="UP000008837">
    <property type="component" value="Unassembled WGS sequence"/>
</dbReference>
<dbReference type="FunCoup" id="A8PUH6">
    <property type="interactions" value="209"/>
</dbReference>
<dbReference type="OrthoDB" id="59470at2759"/>
<dbReference type="Pfam" id="PF04777">
    <property type="entry name" value="Evr1_Alr"/>
    <property type="match status" value="1"/>
</dbReference>
<evidence type="ECO:0000256" key="4">
    <source>
        <dbReference type="ARBA" id="ARBA00023002"/>
    </source>
</evidence>
<dbReference type="OMA" id="KEWPPQV"/>
<dbReference type="GO" id="GO:0016971">
    <property type="term" value="F:flavin-dependent sulfhydryl oxidase activity"/>
    <property type="evidence" value="ECO:0007669"/>
    <property type="project" value="InterPro"/>
</dbReference>
<evidence type="ECO:0000256" key="6">
    <source>
        <dbReference type="RuleBase" id="RU371123"/>
    </source>
</evidence>
<dbReference type="SUPFAM" id="SSF69000">
    <property type="entry name" value="FAD-dependent thiol oxidase"/>
    <property type="match status" value="1"/>
</dbReference>
<dbReference type="STRING" id="425265.A8PUH6"/>
<dbReference type="GO" id="GO:0005739">
    <property type="term" value="C:mitochondrion"/>
    <property type="evidence" value="ECO:0007669"/>
    <property type="project" value="TreeGrafter"/>
</dbReference>
<evidence type="ECO:0000256" key="1">
    <source>
        <dbReference type="ARBA" id="ARBA00001974"/>
    </source>
</evidence>
<evidence type="ECO:0000313" key="10">
    <source>
        <dbReference type="Proteomes" id="UP000008837"/>
    </source>
</evidence>
<comment type="catalytic activity">
    <reaction evidence="6">
        <text>2 R'C(R)SH + O2 = R'C(R)S-S(R)CR' + H2O2</text>
        <dbReference type="Rhea" id="RHEA:17357"/>
        <dbReference type="ChEBI" id="CHEBI:15379"/>
        <dbReference type="ChEBI" id="CHEBI:16240"/>
        <dbReference type="ChEBI" id="CHEBI:16520"/>
        <dbReference type="ChEBI" id="CHEBI:17412"/>
        <dbReference type="EC" id="1.8.3.2"/>
    </reaction>
</comment>
<dbReference type="EC" id="1.8.3.2" evidence="6"/>
<accession>A8PUH6</accession>
<keyword evidence="5" id="KW-1015">Disulfide bond</keyword>
<keyword evidence="7" id="KW-0732">Signal</keyword>
<proteinExistence type="predicted"/>
<evidence type="ECO:0000256" key="2">
    <source>
        <dbReference type="ARBA" id="ARBA00022630"/>
    </source>
</evidence>
<name>A8PUH6_MALGO</name>
<dbReference type="RefSeq" id="XP_001732095.1">
    <property type="nucleotide sequence ID" value="XM_001732043.1"/>
</dbReference>
<comment type="caution">
    <text evidence="9">The sequence shown here is derived from an EMBL/GenBank/DDBJ whole genome shotgun (WGS) entry which is preliminary data.</text>
</comment>
<organism evidence="9 10">
    <name type="scientific">Malassezia globosa (strain ATCC MYA-4612 / CBS 7966)</name>
    <name type="common">Dandruff-associated fungus</name>
    <dbReference type="NCBI Taxonomy" id="425265"/>
    <lineage>
        <taxon>Eukaryota</taxon>
        <taxon>Fungi</taxon>
        <taxon>Dikarya</taxon>
        <taxon>Basidiomycota</taxon>
        <taxon>Ustilaginomycotina</taxon>
        <taxon>Malasseziomycetes</taxon>
        <taxon>Malasseziales</taxon>
        <taxon>Malasseziaceae</taxon>
        <taxon>Malassezia</taxon>
    </lineage>
</organism>
<keyword evidence="4 6" id="KW-0560">Oxidoreductase</keyword>
<dbReference type="InterPro" id="IPR036774">
    <property type="entry name" value="ERV/ALR_sulphydryl_oxid_sf"/>
</dbReference>
<dbReference type="PANTHER" id="PTHR12645:SF1">
    <property type="entry name" value="FAD-LINKED SULFHYDRYL OXIDASE ERV2"/>
    <property type="match status" value="1"/>
</dbReference>
<evidence type="ECO:0000259" key="8">
    <source>
        <dbReference type="PROSITE" id="PS51324"/>
    </source>
</evidence>
<dbReference type="PROSITE" id="PS51324">
    <property type="entry name" value="ERV_ALR"/>
    <property type="match status" value="1"/>
</dbReference>
<dbReference type="GeneID" id="5856401"/>
<dbReference type="Gene3D" id="1.20.120.310">
    <property type="entry name" value="ERV/ALR sulfhydryl oxidase domain"/>
    <property type="match status" value="1"/>
</dbReference>
<protein>
    <recommendedName>
        <fullName evidence="6">Sulfhydryl oxidase</fullName>
        <ecNumber evidence="6">1.8.3.2</ecNumber>
    </recommendedName>
</protein>
<feature type="domain" description="ERV/ALR sulfhydryl oxidase" evidence="8">
    <location>
        <begin position="145"/>
        <end position="245"/>
    </location>
</feature>
<evidence type="ECO:0000256" key="5">
    <source>
        <dbReference type="ARBA" id="ARBA00023157"/>
    </source>
</evidence>
<keyword evidence="10" id="KW-1185">Reference proteome</keyword>
<feature type="signal peptide" evidence="7">
    <location>
        <begin position="1"/>
        <end position="29"/>
    </location>
</feature>